<comment type="caution">
    <text evidence="2">The sequence shown here is derived from an EMBL/GenBank/DDBJ whole genome shotgun (WGS) entry which is preliminary data.</text>
</comment>
<keyword evidence="1" id="KW-1133">Transmembrane helix</keyword>
<accession>A0AAV8ULP4</accession>
<reference evidence="2 3" key="1">
    <citation type="journal article" date="2023" name="Nat. Commun.">
        <title>Origin of minicircular mitochondrial genomes in red algae.</title>
        <authorList>
            <person name="Lee Y."/>
            <person name="Cho C.H."/>
            <person name="Lee Y.M."/>
            <person name="Park S.I."/>
            <person name="Yang J.H."/>
            <person name="West J.A."/>
            <person name="Bhattacharya D."/>
            <person name="Yoon H.S."/>
        </authorList>
    </citation>
    <scope>NUCLEOTIDE SEQUENCE [LARGE SCALE GENOMIC DNA]</scope>
    <source>
        <strain evidence="2 3">CCMP1338</strain>
        <tissue evidence="2">Whole cell</tissue>
    </source>
</reference>
<evidence type="ECO:0000313" key="3">
    <source>
        <dbReference type="Proteomes" id="UP001157974"/>
    </source>
</evidence>
<feature type="transmembrane region" description="Helical" evidence="1">
    <location>
        <begin position="58"/>
        <end position="78"/>
    </location>
</feature>
<keyword evidence="1" id="KW-0472">Membrane</keyword>
<dbReference type="Proteomes" id="UP001157974">
    <property type="component" value="Unassembled WGS sequence"/>
</dbReference>
<protein>
    <submittedName>
        <fullName evidence="2">Uncharacterized protein</fullName>
    </submittedName>
</protein>
<sequence length="84" mass="9193">MVAASGRSSAQVVVVELHRRSVIKWFQKMPVKRESRSEMMSFGTPAKRIQWRRNSSEASGGASGAVTLVVVGMTYISAPSRKVP</sequence>
<evidence type="ECO:0000256" key="1">
    <source>
        <dbReference type="SAM" id="Phobius"/>
    </source>
</evidence>
<keyword evidence="1" id="KW-0812">Transmembrane</keyword>
<gene>
    <name evidence="2" type="ORF">NDN08_006441</name>
</gene>
<proteinExistence type="predicted"/>
<dbReference type="AlphaFoldDB" id="A0AAV8ULP4"/>
<name>A0AAV8ULP4_9RHOD</name>
<evidence type="ECO:0000313" key="2">
    <source>
        <dbReference type="EMBL" id="KAJ8902033.1"/>
    </source>
</evidence>
<organism evidence="2 3">
    <name type="scientific">Rhodosorus marinus</name>
    <dbReference type="NCBI Taxonomy" id="101924"/>
    <lineage>
        <taxon>Eukaryota</taxon>
        <taxon>Rhodophyta</taxon>
        <taxon>Stylonematophyceae</taxon>
        <taxon>Stylonematales</taxon>
        <taxon>Stylonemataceae</taxon>
        <taxon>Rhodosorus</taxon>
    </lineage>
</organism>
<dbReference type="EMBL" id="JAMWBK010000009">
    <property type="protein sequence ID" value="KAJ8902033.1"/>
    <property type="molecule type" value="Genomic_DNA"/>
</dbReference>
<keyword evidence="3" id="KW-1185">Reference proteome</keyword>